<comment type="caution">
    <text evidence="2">The sequence shown here is derived from an EMBL/GenBank/DDBJ whole genome shotgun (WGS) entry which is preliminary data.</text>
</comment>
<evidence type="ECO:0000256" key="1">
    <source>
        <dbReference type="SAM" id="MobiDB-lite"/>
    </source>
</evidence>
<proteinExistence type="predicted"/>
<evidence type="ECO:0000313" key="3">
    <source>
        <dbReference type="Proteomes" id="UP001174677"/>
    </source>
</evidence>
<feature type="compositionally biased region" description="Basic and acidic residues" evidence="1">
    <location>
        <begin position="351"/>
        <end position="361"/>
    </location>
</feature>
<feature type="compositionally biased region" description="Polar residues" evidence="1">
    <location>
        <begin position="46"/>
        <end position="64"/>
    </location>
</feature>
<feature type="region of interest" description="Disordered" evidence="1">
    <location>
        <begin position="346"/>
        <end position="368"/>
    </location>
</feature>
<feature type="region of interest" description="Disordered" evidence="1">
    <location>
        <begin position="160"/>
        <end position="180"/>
    </location>
</feature>
<dbReference type="Proteomes" id="UP001174677">
    <property type="component" value="Chromosome 15"/>
</dbReference>
<dbReference type="PANTHER" id="PTHR34546">
    <property type="entry name" value="OS06G0153600 PROTEIN"/>
    <property type="match status" value="1"/>
</dbReference>
<dbReference type="EMBL" id="JARPOI010000015">
    <property type="protein sequence ID" value="KAJ9153500.1"/>
    <property type="molecule type" value="Genomic_DNA"/>
</dbReference>
<keyword evidence="3" id="KW-1185">Reference proteome</keyword>
<feature type="compositionally biased region" description="Polar residues" evidence="1">
    <location>
        <begin position="76"/>
        <end position="90"/>
    </location>
</feature>
<dbReference type="PANTHER" id="PTHR34546:SF3">
    <property type="entry name" value="OS06G0153600 PROTEIN"/>
    <property type="match status" value="1"/>
</dbReference>
<reference evidence="2 3" key="1">
    <citation type="journal article" date="2023" name="Plant Biotechnol. J.">
        <title>Chromosome-level wild Hevea brasiliensis genome provides new tools for genomic-assisted breeding and valuable loci to elevate rubber yield.</title>
        <authorList>
            <person name="Cheng H."/>
            <person name="Song X."/>
            <person name="Hu Y."/>
            <person name="Wu T."/>
            <person name="Yang Q."/>
            <person name="An Z."/>
            <person name="Feng S."/>
            <person name="Deng Z."/>
            <person name="Wu W."/>
            <person name="Zeng X."/>
            <person name="Tu M."/>
            <person name="Wang X."/>
            <person name="Huang H."/>
        </authorList>
    </citation>
    <scope>NUCLEOTIDE SEQUENCE [LARGE SCALE GENOMIC DNA]</scope>
    <source>
        <strain evidence="2">MT/VB/25A 57/8</strain>
    </source>
</reference>
<organism evidence="2 3">
    <name type="scientific">Hevea brasiliensis</name>
    <name type="common">Para rubber tree</name>
    <name type="synonym">Siphonia brasiliensis</name>
    <dbReference type="NCBI Taxonomy" id="3981"/>
    <lineage>
        <taxon>Eukaryota</taxon>
        <taxon>Viridiplantae</taxon>
        <taxon>Streptophyta</taxon>
        <taxon>Embryophyta</taxon>
        <taxon>Tracheophyta</taxon>
        <taxon>Spermatophyta</taxon>
        <taxon>Magnoliopsida</taxon>
        <taxon>eudicotyledons</taxon>
        <taxon>Gunneridae</taxon>
        <taxon>Pentapetalae</taxon>
        <taxon>rosids</taxon>
        <taxon>fabids</taxon>
        <taxon>Malpighiales</taxon>
        <taxon>Euphorbiaceae</taxon>
        <taxon>Crotonoideae</taxon>
        <taxon>Micrandreae</taxon>
        <taxon>Hevea</taxon>
    </lineage>
</organism>
<name>A0ABQ9KY94_HEVBR</name>
<feature type="region of interest" description="Disordered" evidence="1">
    <location>
        <begin position="28"/>
        <end position="128"/>
    </location>
</feature>
<evidence type="ECO:0000313" key="2">
    <source>
        <dbReference type="EMBL" id="KAJ9153500.1"/>
    </source>
</evidence>
<feature type="compositionally biased region" description="Pro residues" evidence="1">
    <location>
        <begin position="92"/>
        <end position="107"/>
    </location>
</feature>
<sequence>MNPYEKPLTPYEQRLRDEVIYLHSLWHRGPPALNPNPNRLRPKPFHNSNNNPSRNLHVSYPTSFKKTKGNKHGYQNAKNSTPSGSGSSRQPDPGPEWPINPPRPSSPPNSSSGWPSFKVKPSPSAQFTPGIHEAKIATMQMQQKIVKCCNEFFGKKADLDSEEDNKFEEEDEGDDSFGDDNDVEETDEYKFFFGLFVEHRELRDFYEKNQETGDFYCLVCGGMGVKVGKMFKGCLGLVQHAIAILRTKRKRAHRALGQVICRVLGWDFGRLPVVVLKDEPLSQSLASLGDTLNNCSKIDMEQDFPWGAIMSGTTEVEFVTMPVNIEPLYLRTKAILLDSAVPTLNESGDEAESKKEFRGEETYDSFGDDNDVEETDEYKFFFGLFVEHRELRDFYEKNQETGDFYCLVCGGMGVKVGKMFKGCLGLVQHAIAILRTKRKRAHRALGQVICRVLGWDFGRLPVVVLKDEPLSQSLASLGDTLVHNQ</sequence>
<accession>A0ABQ9KY94</accession>
<protein>
    <submittedName>
        <fullName evidence="2">Uncharacterized protein</fullName>
    </submittedName>
</protein>
<gene>
    <name evidence="2" type="ORF">P3X46_026929</name>
</gene>